<accession>A0A443ZRI5</accession>
<evidence type="ECO:0000259" key="1">
    <source>
        <dbReference type="PROSITE" id="PS51186"/>
    </source>
</evidence>
<dbReference type="Pfam" id="PF13302">
    <property type="entry name" value="Acetyltransf_3"/>
    <property type="match status" value="1"/>
</dbReference>
<dbReference type="PANTHER" id="PTHR43415">
    <property type="entry name" value="SPERMIDINE N(1)-ACETYLTRANSFERASE"/>
    <property type="match status" value="1"/>
</dbReference>
<comment type="caution">
    <text evidence="2">The sequence shown here is derived from an EMBL/GenBank/DDBJ whole genome shotgun (WGS) entry which is preliminary data.</text>
</comment>
<dbReference type="PROSITE" id="PS51186">
    <property type="entry name" value="GNAT"/>
    <property type="match status" value="1"/>
</dbReference>
<name>A0A443ZRI5_9PSED</name>
<dbReference type="AlphaFoldDB" id="A0A443ZRI5"/>
<dbReference type="SUPFAM" id="SSF55729">
    <property type="entry name" value="Acyl-CoA N-acyltransferases (Nat)"/>
    <property type="match status" value="1"/>
</dbReference>
<gene>
    <name evidence="2" type="ORF">DM813_19480</name>
</gene>
<dbReference type="Gene3D" id="3.40.630.30">
    <property type="match status" value="1"/>
</dbReference>
<proteinExistence type="predicted"/>
<dbReference type="Proteomes" id="UP000288983">
    <property type="component" value="Unassembled WGS sequence"/>
</dbReference>
<keyword evidence="2" id="KW-0808">Transferase</keyword>
<dbReference type="PANTHER" id="PTHR43415:SF3">
    <property type="entry name" value="GNAT-FAMILY ACETYLTRANSFERASE"/>
    <property type="match status" value="1"/>
</dbReference>
<dbReference type="InterPro" id="IPR016181">
    <property type="entry name" value="Acyl_CoA_acyltransferase"/>
</dbReference>
<protein>
    <submittedName>
        <fullName evidence="2">N-acetyltransferase</fullName>
    </submittedName>
</protein>
<dbReference type="GO" id="GO:0016747">
    <property type="term" value="F:acyltransferase activity, transferring groups other than amino-acyl groups"/>
    <property type="evidence" value="ECO:0007669"/>
    <property type="project" value="InterPro"/>
</dbReference>
<evidence type="ECO:0000313" key="3">
    <source>
        <dbReference type="Proteomes" id="UP000288983"/>
    </source>
</evidence>
<feature type="domain" description="N-acetyltransferase" evidence="1">
    <location>
        <begin position="8"/>
        <end position="159"/>
    </location>
</feature>
<sequence length="174" mass="20169">MKLASKTIGIRLITEDDAAFVVGLRTDEKYNKYLSSVGDDIEAQRRWIRTYKEDEKAGKQFYFIIEKLDGTPCGTVRIYDLREDSFSWGSWILNEDKTKYSAIESAFLVYEFGFKHLNFKKSHFEVMKGNDKVVSFHEKMGAIEVGEDPTYKYFEILQESVEASKARLSKLLSN</sequence>
<evidence type="ECO:0000313" key="2">
    <source>
        <dbReference type="EMBL" id="RWU21677.1"/>
    </source>
</evidence>
<organism evidence="2 3">
    <name type="scientific">Pseudomonas alkylphenolica</name>
    <dbReference type="NCBI Taxonomy" id="237609"/>
    <lineage>
        <taxon>Bacteria</taxon>
        <taxon>Pseudomonadati</taxon>
        <taxon>Pseudomonadota</taxon>
        <taxon>Gammaproteobacteria</taxon>
        <taxon>Pseudomonadales</taxon>
        <taxon>Pseudomonadaceae</taxon>
        <taxon>Pseudomonas</taxon>
    </lineage>
</organism>
<dbReference type="EMBL" id="QJRG01000047">
    <property type="protein sequence ID" value="RWU21677.1"/>
    <property type="molecule type" value="Genomic_DNA"/>
</dbReference>
<dbReference type="OrthoDB" id="2049878at2"/>
<reference evidence="2 3" key="1">
    <citation type="submission" date="2018-06" db="EMBL/GenBank/DDBJ databases">
        <title>Bacteria isolated from soil of Wuhan.</title>
        <authorList>
            <person name="Wei X."/>
            <person name="Chunhua H."/>
        </authorList>
    </citation>
    <scope>NUCLEOTIDE SEQUENCE [LARGE SCALE GENOMIC DNA]</scope>
    <source>
        <strain evidence="3">xwS2</strain>
    </source>
</reference>
<dbReference type="InterPro" id="IPR000182">
    <property type="entry name" value="GNAT_dom"/>
</dbReference>